<evidence type="ECO:0000259" key="9">
    <source>
        <dbReference type="Pfam" id="PF12704"/>
    </source>
</evidence>
<dbReference type="OrthoDB" id="9770036at2"/>
<evidence type="ECO:0000313" key="10">
    <source>
        <dbReference type="EMBL" id="AWI05456.1"/>
    </source>
</evidence>
<feature type="transmembrane region" description="Helical" evidence="7">
    <location>
        <begin position="21"/>
        <end position="42"/>
    </location>
</feature>
<dbReference type="PANTHER" id="PTHR30572:SF4">
    <property type="entry name" value="ABC TRANSPORTER PERMEASE YTRF"/>
    <property type="match status" value="1"/>
</dbReference>
<proteinExistence type="inferred from homology"/>
<keyword evidence="4 7" id="KW-1133">Transmembrane helix</keyword>
<feature type="transmembrane region" description="Helical" evidence="7">
    <location>
        <begin position="361"/>
        <end position="387"/>
    </location>
</feature>
<name>A0A2U8DRS0_9CLOT</name>
<organism evidence="10 11">
    <name type="scientific">Clostridium drakei</name>
    <dbReference type="NCBI Taxonomy" id="332101"/>
    <lineage>
        <taxon>Bacteria</taxon>
        <taxon>Bacillati</taxon>
        <taxon>Bacillota</taxon>
        <taxon>Clostridia</taxon>
        <taxon>Eubacteriales</taxon>
        <taxon>Clostridiaceae</taxon>
        <taxon>Clostridium</taxon>
    </lineage>
</organism>
<dbReference type="EMBL" id="CP020953">
    <property type="protein sequence ID" value="AWI05456.1"/>
    <property type="molecule type" value="Genomic_DNA"/>
</dbReference>
<feature type="domain" description="MacB-like periplasmic core" evidence="9">
    <location>
        <begin position="22"/>
        <end position="239"/>
    </location>
</feature>
<evidence type="ECO:0000256" key="6">
    <source>
        <dbReference type="ARBA" id="ARBA00038076"/>
    </source>
</evidence>
<keyword evidence="11" id="KW-1185">Reference proteome</keyword>
<dbReference type="RefSeq" id="WP_032079386.1">
    <property type="nucleotide sequence ID" value="NZ_CP020953.1"/>
</dbReference>
<evidence type="ECO:0000259" key="8">
    <source>
        <dbReference type="Pfam" id="PF02687"/>
    </source>
</evidence>
<dbReference type="GO" id="GO:0005886">
    <property type="term" value="C:plasma membrane"/>
    <property type="evidence" value="ECO:0007669"/>
    <property type="project" value="UniProtKB-SubCell"/>
</dbReference>
<dbReference type="InterPro" id="IPR025857">
    <property type="entry name" value="MacB_PCD"/>
</dbReference>
<keyword evidence="2" id="KW-1003">Cell membrane</keyword>
<dbReference type="Pfam" id="PF02687">
    <property type="entry name" value="FtsX"/>
    <property type="match status" value="1"/>
</dbReference>
<dbReference type="InterPro" id="IPR050250">
    <property type="entry name" value="Macrolide_Exporter_MacB"/>
</dbReference>
<evidence type="ECO:0000256" key="7">
    <source>
        <dbReference type="SAM" id="Phobius"/>
    </source>
</evidence>
<feature type="transmembrane region" description="Helical" evidence="7">
    <location>
        <begin position="323"/>
        <end position="349"/>
    </location>
</feature>
<gene>
    <name evidence="10" type="ORF">B9W14_13415</name>
</gene>
<dbReference type="PANTHER" id="PTHR30572">
    <property type="entry name" value="MEMBRANE COMPONENT OF TRANSPORTER-RELATED"/>
    <property type="match status" value="1"/>
</dbReference>
<dbReference type="KEGG" id="cdrk:B9W14_13415"/>
<feature type="transmembrane region" description="Helical" evidence="7">
    <location>
        <begin position="275"/>
        <end position="302"/>
    </location>
</feature>
<dbReference type="InterPro" id="IPR003838">
    <property type="entry name" value="ABC3_permease_C"/>
</dbReference>
<evidence type="ECO:0000256" key="2">
    <source>
        <dbReference type="ARBA" id="ARBA00022475"/>
    </source>
</evidence>
<evidence type="ECO:0000256" key="5">
    <source>
        <dbReference type="ARBA" id="ARBA00023136"/>
    </source>
</evidence>
<comment type="subcellular location">
    <subcellularLocation>
        <location evidence="1">Cell membrane</location>
        <topology evidence="1">Multi-pass membrane protein</topology>
    </subcellularLocation>
</comment>
<dbReference type="Pfam" id="PF12704">
    <property type="entry name" value="MacB_PCD"/>
    <property type="match status" value="1"/>
</dbReference>
<evidence type="ECO:0000256" key="3">
    <source>
        <dbReference type="ARBA" id="ARBA00022692"/>
    </source>
</evidence>
<comment type="similarity">
    <text evidence="6">Belongs to the ABC-4 integral membrane protein family.</text>
</comment>
<accession>A0A2U8DRS0</accession>
<feature type="domain" description="ABC3 transporter permease C-terminal" evidence="8">
    <location>
        <begin position="281"/>
        <end position="394"/>
    </location>
</feature>
<protein>
    <submittedName>
        <fullName evidence="10">ABC transporter</fullName>
    </submittedName>
</protein>
<reference evidence="11" key="1">
    <citation type="submission" date="2017-04" db="EMBL/GenBank/DDBJ databases">
        <authorList>
            <person name="Song Y."/>
            <person name="Cho B.-K."/>
        </authorList>
    </citation>
    <scope>NUCLEOTIDE SEQUENCE [LARGE SCALE GENOMIC DNA]</scope>
    <source>
        <strain evidence="11">SL1</strain>
    </source>
</reference>
<keyword evidence="3 7" id="KW-0812">Transmembrane</keyword>
<evidence type="ECO:0000313" key="11">
    <source>
        <dbReference type="Proteomes" id="UP000244910"/>
    </source>
</evidence>
<dbReference type="AlphaFoldDB" id="A0A2U8DRS0"/>
<keyword evidence="5 7" id="KW-0472">Membrane</keyword>
<evidence type="ECO:0000256" key="1">
    <source>
        <dbReference type="ARBA" id="ARBA00004651"/>
    </source>
</evidence>
<sequence length="399" mass="43659">MSIINLIKAAVLSVKSHKLRVFLTMVGIIIGISSVVTILAIGEGLKAQVTQSAKDTSVNKITVYFEAENINMDGLEKNSELEEHFNKGDCLELKKIDGIQNVEPNQGMMGNNTITANVTYFDKNTTLFINEYNDKKLNVEYGRDFSKEDSKINSIVLSNKDAKKLFDPVDKAIGSGINVNGVMFEAIGVQAPVDIASLDINLSSSTIEKHSMEEINSDKSFDSINIYINSKSNKDQIFENVQKQLKLSHPEVKGEYKLQDPEAITKAFEKIISGITMFIAFVTGISLFVGGVGVMNIMYVSVTERRKEIGIRRAIGAKPISILMQFLFESIIVTGMGGIIGILLGYLLSKIIGVFLPFKPILTIGSFIGATLTSVITGIVFGIIPAYNASKLDPIKAIR</sequence>
<evidence type="ECO:0000256" key="4">
    <source>
        <dbReference type="ARBA" id="ARBA00022989"/>
    </source>
</evidence>
<dbReference type="GO" id="GO:0022857">
    <property type="term" value="F:transmembrane transporter activity"/>
    <property type="evidence" value="ECO:0007669"/>
    <property type="project" value="TreeGrafter"/>
</dbReference>
<dbReference type="Proteomes" id="UP000244910">
    <property type="component" value="Chromosome"/>
</dbReference>